<feature type="modified residue" description="4-aspartylphosphate" evidence="4">
    <location>
        <position position="55"/>
    </location>
</feature>
<dbReference type="PROSITE" id="PS50110">
    <property type="entry name" value="RESPONSE_REGULATORY"/>
    <property type="match status" value="1"/>
</dbReference>
<dbReference type="PROSITE" id="PS01124">
    <property type="entry name" value="HTH_ARAC_FAMILY_2"/>
    <property type="match status" value="1"/>
</dbReference>
<dbReference type="AlphaFoldDB" id="A0A3T1D1M4"/>
<keyword evidence="4" id="KW-0597">Phosphoprotein</keyword>
<dbReference type="GO" id="GO:0043565">
    <property type="term" value="F:sequence-specific DNA binding"/>
    <property type="evidence" value="ECO:0007669"/>
    <property type="project" value="InterPro"/>
</dbReference>
<dbReference type="SMART" id="SM00342">
    <property type="entry name" value="HTH_ARAC"/>
    <property type="match status" value="1"/>
</dbReference>
<keyword evidence="8" id="KW-1185">Reference proteome</keyword>
<dbReference type="PANTHER" id="PTHR43280:SF28">
    <property type="entry name" value="HTH-TYPE TRANSCRIPTIONAL ACTIVATOR RHAS"/>
    <property type="match status" value="1"/>
</dbReference>
<dbReference type="RefSeq" id="WP_130606072.1">
    <property type="nucleotide sequence ID" value="NZ_AP019400.1"/>
</dbReference>
<dbReference type="Pfam" id="PF00072">
    <property type="entry name" value="Response_reg"/>
    <property type="match status" value="1"/>
</dbReference>
<name>A0A3T1D1M4_9BACL</name>
<dbReference type="InterPro" id="IPR020449">
    <property type="entry name" value="Tscrpt_reg_AraC-type_HTH"/>
</dbReference>
<evidence type="ECO:0000256" key="4">
    <source>
        <dbReference type="PROSITE-ProRule" id="PRU00169"/>
    </source>
</evidence>
<evidence type="ECO:0000256" key="1">
    <source>
        <dbReference type="ARBA" id="ARBA00023015"/>
    </source>
</evidence>
<evidence type="ECO:0000259" key="5">
    <source>
        <dbReference type="PROSITE" id="PS01124"/>
    </source>
</evidence>
<gene>
    <name evidence="7" type="ORF">KCTCHS21_13180</name>
</gene>
<dbReference type="InterPro" id="IPR001789">
    <property type="entry name" value="Sig_transdc_resp-reg_receiver"/>
</dbReference>
<reference evidence="7 8" key="1">
    <citation type="submission" date="2019-01" db="EMBL/GenBank/DDBJ databases">
        <title>Complete genome sequence of Cohnella hallensis HS21 isolated from Korean fir (Abies koreana) rhizospheric soil.</title>
        <authorList>
            <person name="Jiang L."/>
            <person name="Kang S.W."/>
            <person name="Kim S."/>
            <person name="Jung J."/>
            <person name="Kim C.Y."/>
            <person name="Kim D.H."/>
            <person name="Kim S.W."/>
            <person name="Lee J."/>
        </authorList>
    </citation>
    <scope>NUCLEOTIDE SEQUENCE [LARGE SCALE GENOMIC DNA]</scope>
    <source>
        <strain evidence="7 8">HS21</strain>
    </source>
</reference>
<dbReference type="OrthoDB" id="342399at2"/>
<dbReference type="CDD" id="cd17536">
    <property type="entry name" value="REC_YesN-like"/>
    <property type="match status" value="1"/>
</dbReference>
<evidence type="ECO:0000259" key="6">
    <source>
        <dbReference type="PROSITE" id="PS50110"/>
    </source>
</evidence>
<keyword evidence="3" id="KW-0804">Transcription</keyword>
<dbReference type="SUPFAM" id="SSF46689">
    <property type="entry name" value="Homeodomain-like"/>
    <property type="match status" value="2"/>
</dbReference>
<dbReference type="Gene3D" id="3.40.50.2300">
    <property type="match status" value="1"/>
</dbReference>
<evidence type="ECO:0000313" key="7">
    <source>
        <dbReference type="EMBL" id="BBI31919.1"/>
    </source>
</evidence>
<evidence type="ECO:0000313" key="8">
    <source>
        <dbReference type="Proteomes" id="UP000289856"/>
    </source>
</evidence>
<accession>A0A3T1D1M4</accession>
<dbReference type="PANTHER" id="PTHR43280">
    <property type="entry name" value="ARAC-FAMILY TRANSCRIPTIONAL REGULATOR"/>
    <property type="match status" value="1"/>
</dbReference>
<keyword evidence="1" id="KW-0805">Transcription regulation</keyword>
<organism evidence="7 8">
    <name type="scientific">Cohnella abietis</name>
    <dbReference type="NCBI Taxonomy" id="2507935"/>
    <lineage>
        <taxon>Bacteria</taxon>
        <taxon>Bacillati</taxon>
        <taxon>Bacillota</taxon>
        <taxon>Bacilli</taxon>
        <taxon>Bacillales</taxon>
        <taxon>Paenibacillaceae</taxon>
        <taxon>Cohnella</taxon>
    </lineage>
</organism>
<feature type="domain" description="HTH araC/xylS-type" evidence="5">
    <location>
        <begin position="384"/>
        <end position="483"/>
    </location>
</feature>
<dbReference type="Proteomes" id="UP000289856">
    <property type="component" value="Chromosome"/>
</dbReference>
<dbReference type="Pfam" id="PF12833">
    <property type="entry name" value="HTH_18"/>
    <property type="match status" value="1"/>
</dbReference>
<dbReference type="PRINTS" id="PR00032">
    <property type="entry name" value="HTHARAC"/>
</dbReference>
<dbReference type="SUPFAM" id="SSF52172">
    <property type="entry name" value="CheY-like"/>
    <property type="match status" value="1"/>
</dbReference>
<proteinExistence type="predicted"/>
<evidence type="ECO:0000256" key="2">
    <source>
        <dbReference type="ARBA" id="ARBA00023125"/>
    </source>
</evidence>
<dbReference type="SMART" id="SM00448">
    <property type="entry name" value="REC"/>
    <property type="match status" value="1"/>
</dbReference>
<feature type="domain" description="Response regulatory" evidence="6">
    <location>
        <begin position="3"/>
        <end position="120"/>
    </location>
</feature>
<dbReference type="GO" id="GO:0003700">
    <property type="term" value="F:DNA-binding transcription factor activity"/>
    <property type="evidence" value="ECO:0007669"/>
    <property type="project" value="InterPro"/>
</dbReference>
<dbReference type="EMBL" id="AP019400">
    <property type="protein sequence ID" value="BBI31919.1"/>
    <property type="molecule type" value="Genomic_DNA"/>
</dbReference>
<dbReference type="GO" id="GO:0000160">
    <property type="term" value="P:phosphorelay signal transduction system"/>
    <property type="evidence" value="ECO:0007669"/>
    <property type="project" value="InterPro"/>
</dbReference>
<sequence length="486" mass="55439">MYRVLIVDDESWIIESLKSSLKWEEHGFVIIGQAGNGIEAYEMIERLEPDVVFTDIRMPGMNGIELIKKGKALSLKTQFIVISGFADFDYAQKAMNNGAIGYCLKPFKQTELLELLNKAKQNRGKSAHFEFTDMLDLLDNRTPEGYAYLEQTLEQYGLISQNALDSDGNITASQYYFLVSIGSGTITFAADIPNIPFKLGRFKKAYLISNAAIDLLKENLLPQIGEDITFIGIGNRATQLEEIKDSLEAANLAAQQYFITAIKEVYIYRLANDIAFDEQIQRIGTGLRDADLEEVSRGIDTIAALFDQGIGNIKSAFRVYNRLQSFSSRTSLEGEESFLYSCEQLFTLFEDVRKMMSYLKDNMISSIIAKPSADYHHSKNESMQEILHYINRNYHEGGISIQSLSERFFMNPTYISQLFRKEVGETFTEYISRLRINHASELLRTTDLPVNEISERVGFQDYFYFSRIFKKLTGQTSSQYRDSNQT</sequence>
<dbReference type="InterPro" id="IPR009057">
    <property type="entry name" value="Homeodomain-like_sf"/>
</dbReference>
<evidence type="ECO:0000256" key="3">
    <source>
        <dbReference type="ARBA" id="ARBA00023163"/>
    </source>
</evidence>
<keyword evidence="2" id="KW-0238">DNA-binding</keyword>
<dbReference type="Gene3D" id="1.10.10.60">
    <property type="entry name" value="Homeodomain-like"/>
    <property type="match status" value="2"/>
</dbReference>
<protein>
    <recommendedName>
        <fullName evidence="9">DNA-binding response regulator</fullName>
    </recommendedName>
</protein>
<evidence type="ECO:0008006" key="9">
    <source>
        <dbReference type="Google" id="ProtNLM"/>
    </source>
</evidence>
<dbReference type="InterPro" id="IPR011006">
    <property type="entry name" value="CheY-like_superfamily"/>
</dbReference>
<dbReference type="InterPro" id="IPR018060">
    <property type="entry name" value="HTH_AraC"/>
</dbReference>
<dbReference type="KEGG" id="cohn:KCTCHS21_13180"/>